<comment type="similarity">
    <text evidence="3">Belongs to the GpW/Gp25 family. IraD subfamily.</text>
</comment>
<proteinExistence type="inferred from homology"/>
<dbReference type="GO" id="GO:0043856">
    <property type="term" value="F:anti-sigma factor antagonist activity"/>
    <property type="evidence" value="ECO:0007669"/>
    <property type="project" value="InterPro"/>
</dbReference>
<evidence type="ECO:0000256" key="3">
    <source>
        <dbReference type="HAMAP-Rule" id="MF_02010"/>
    </source>
</evidence>
<dbReference type="InterPro" id="IPR053165">
    <property type="entry name" value="HSI-I_assembly_Hcp1"/>
</dbReference>
<dbReference type="Pfam" id="PF04965">
    <property type="entry name" value="GPW_gp25"/>
    <property type="match status" value="1"/>
</dbReference>
<dbReference type="Gene3D" id="2.30.110.20">
    <property type="entry name" value="Hcp1-like"/>
    <property type="match status" value="1"/>
</dbReference>
<keyword evidence="1 3" id="KW-0963">Cytoplasm</keyword>
<dbReference type="SUPFAM" id="SSF160719">
    <property type="entry name" value="gpW/gp25-like"/>
    <property type="match status" value="1"/>
</dbReference>
<dbReference type="HAMAP" id="MF_02010">
    <property type="entry name" value="IraD"/>
    <property type="match status" value="1"/>
</dbReference>
<dbReference type="PANTHER" id="PTHR36152">
    <property type="entry name" value="CYTOPLASMIC PROTEIN-RELATED"/>
    <property type="match status" value="1"/>
</dbReference>
<organism evidence="5 6">
    <name type="scientific">Salmonella diarizonae</name>
    <dbReference type="NCBI Taxonomy" id="59204"/>
    <lineage>
        <taxon>Bacteria</taxon>
        <taxon>Pseudomonadati</taxon>
        <taxon>Pseudomonadota</taxon>
        <taxon>Gammaproteobacteria</taxon>
        <taxon>Enterobacterales</taxon>
        <taxon>Enterobacteriaceae</taxon>
        <taxon>Salmonella</taxon>
    </lineage>
</organism>
<dbReference type="InterPro" id="IPR036624">
    <property type="entry name" value="Hcp1-lik_sf"/>
</dbReference>
<protein>
    <recommendedName>
        <fullName evidence="3">Anti-adapter protein IraD</fullName>
    </recommendedName>
</protein>
<dbReference type="AlphaFoldDB" id="A0A379TU47"/>
<dbReference type="PANTHER" id="PTHR36152:SF1">
    <property type="entry name" value="UBIQUITIN-LIKE DOMAIN-CONTAINING PROTEIN"/>
    <property type="match status" value="1"/>
</dbReference>
<sequence length="304" mass="33934">MDAIFLKLDNIKGESQAEGFEDQIEIMSYSHNVAMQVSNDVSLAERTSGRAHVGEMSLTKFVDLATPVLNEYCCSGRLIRTAVLTLCRNDDGKMRSLIVYTLTNALISQLSVSGGAGGKPVETMSLNFTKIEWQITAEKSDGAQQESRSSVWDLADGPEMMMTPAIPVALFDRLLVEGISPHELVRRKLMCLFNSCAVAGGETLPPLLTRGMPEWHEVNVGDKRVLNWFCRELRAAILRYEPRINMLKVSVKDAHHQTLALSLEAMLQDEPEPLRLEIAYSNGRWRELTQEGTPGRAFNITHKQ</sequence>
<dbReference type="InterPro" id="IPR007048">
    <property type="entry name" value="IraD/Gp25-like"/>
</dbReference>
<dbReference type="GO" id="GO:0006974">
    <property type="term" value="P:DNA damage response"/>
    <property type="evidence" value="ECO:0007669"/>
    <property type="project" value="InterPro"/>
</dbReference>
<dbReference type="GO" id="GO:0005737">
    <property type="term" value="C:cytoplasm"/>
    <property type="evidence" value="ECO:0007669"/>
    <property type="project" value="UniProtKB-SubCell"/>
</dbReference>
<keyword evidence="2 3" id="KW-0346">Stress response</keyword>
<dbReference type="InterPro" id="IPR008514">
    <property type="entry name" value="T6SS_Hcp"/>
</dbReference>
<dbReference type="NCBIfam" id="NF010727">
    <property type="entry name" value="PRK14128.1-2"/>
    <property type="match status" value="1"/>
</dbReference>
<evidence type="ECO:0000259" key="4">
    <source>
        <dbReference type="Pfam" id="PF04965"/>
    </source>
</evidence>
<dbReference type="EMBL" id="UGXH01000003">
    <property type="protein sequence ID" value="SUG53864.1"/>
    <property type="molecule type" value="Genomic_DNA"/>
</dbReference>
<dbReference type="InterPro" id="IPR023776">
    <property type="entry name" value="Anti-adapt_IraD"/>
</dbReference>
<evidence type="ECO:0000313" key="5">
    <source>
        <dbReference type="EMBL" id="SUG53864.1"/>
    </source>
</evidence>
<feature type="domain" description="IraD/Gp25-like" evidence="4">
    <location>
        <begin position="182"/>
        <end position="271"/>
    </location>
</feature>
<comment type="subcellular location">
    <subcellularLocation>
        <location evidence="3">Cytoplasm</location>
    </subcellularLocation>
</comment>
<dbReference type="Pfam" id="PF05638">
    <property type="entry name" value="T6SS_HCP"/>
    <property type="match status" value="1"/>
</dbReference>
<accession>A0A379TU47</accession>
<dbReference type="Proteomes" id="UP000254633">
    <property type="component" value="Unassembled WGS sequence"/>
</dbReference>
<evidence type="ECO:0000313" key="6">
    <source>
        <dbReference type="Proteomes" id="UP000254633"/>
    </source>
</evidence>
<dbReference type="SUPFAM" id="SSF141452">
    <property type="entry name" value="Hcp1-like"/>
    <property type="match status" value="1"/>
</dbReference>
<evidence type="ECO:0000256" key="2">
    <source>
        <dbReference type="ARBA" id="ARBA00023016"/>
    </source>
</evidence>
<comment type="subunit">
    <text evidence="3">Interacts with RssB.</text>
</comment>
<dbReference type="GO" id="GO:0034599">
    <property type="term" value="P:cellular response to oxidative stress"/>
    <property type="evidence" value="ECO:0007669"/>
    <property type="project" value="UniProtKB-UniRule"/>
</dbReference>
<evidence type="ECO:0000256" key="1">
    <source>
        <dbReference type="ARBA" id="ARBA00022490"/>
    </source>
</evidence>
<dbReference type="NCBIfam" id="TIGR03344">
    <property type="entry name" value="VI_effect_Hcp1"/>
    <property type="match status" value="1"/>
</dbReference>
<name>A0A379TU47_SALDZ</name>
<gene>
    <name evidence="5" type="primary">SBOV31931</name>
    <name evidence="3" type="synonym">iraD</name>
    <name evidence="5" type="ORF">NCTC10060_00928</name>
</gene>
<comment type="function">
    <text evidence="3">Inhibits RpoS proteolysis by regulating RssB activity, thereby increasing the stability of the sigma stress factor RpoS during oxidative stress. Its effect on RpoS stability is due to its interaction with RssB, which probably blocks the interaction of RssB with RpoS, and the consequent delivery of the RssB-RpoS complex to the ClpXP protein degradation pathway.</text>
</comment>
<reference evidence="5 6" key="1">
    <citation type="submission" date="2018-06" db="EMBL/GenBank/DDBJ databases">
        <authorList>
            <consortium name="Pathogen Informatics"/>
            <person name="Doyle S."/>
        </authorList>
    </citation>
    <scope>NUCLEOTIDE SEQUENCE [LARGE SCALE GENOMIC DNA]</scope>
    <source>
        <strain evidence="5 6">NCTC10060</strain>
    </source>
</reference>